<comment type="caution">
    <text evidence="1">The sequence shown here is derived from an EMBL/GenBank/DDBJ whole genome shotgun (WGS) entry which is preliminary data.</text>
</comment>
<organism evidence="1 2">
    <name type="scientific">Dermacentor silvarum</name>
    <name type="common">Tick</name>
    <dbReference type="NCBI Taxonomy" id="543639"/>
    <lineage>
        <taxon>Eukaryota</taxon>
        <taxon>Metazoa</taxon>
        <taxon>Ecdysozoa</taxon>
        <taxon>Arthropoda</taxon>
        <taxon>Chelicerata</taxon>
        <taxon>Arachnida</taxon>
        <taxon>Acari</taxon>
        <taxon>Parasitiformes</taxon>
        <taxon>Ixodida</taxon>
        <taxon>Ixodoidea</taxon>
        <taxon>Ixodidae</taxon>
        <taxon>Rhipicephalinae</taxon>
        <taxon>Dermacentor</taxon>
    </lineage>
</organism>
<evidence type="ECO:0000313" key="2">
    <source>
        <dbReference type="Proteomes" id="UP000821865"/>
    </source>
</evidence>
<keyword evidence="2" id="KW-1185">Reference proteome</keyword>
<gene>
    <name evidence="1" type="ORF">HPB49_008456</name>
</gene>
<name>A0ACB8CK14_DERSI</name>
<evidence type="ECO:0000313" key="1">
    <source>
        <dbReference type="EMBL" id="KAH7945222.1"/>
    </source>
</evidence>
<accession>A0ACB8CK14</accession>
<dbReference type="EMBL" id="CM023475">
    <property type="protein sequence ID" value="KAH7945222.1"/>
    <property type="molecule type" value="Genomic_DNA"/>
</dbReference>
<proteinExistence type="predicted"/>
<reference evidence="1" key="1">
    <citation type="submission" date="2020-05" db="EMBL/GenBank/DDBJ databases">
        <title>Large-scale comparative analyses of tick genomes elucidate their genetic diversity and vector capacities.</title>
        <authorList>
            <person name="Jia N."/>
            <person name="Wang J."/>
            <person name="Shi W."/>
            <person name="Du L."/>
            <person name="Sun Y."/>
            <person name="Zhan W."/>
            <person name="Jiang J."/>
            <person name="Wang Q."/>
            <person name="Zhang B."/>
            <person name="Ji P."/>
            <person name="Sakyi L.B."/>
            <person name="Cui X."/>
            <person name="Yuan T."/>
            <person name="Jiang B."/>
            <person name="Yang W."/>
            <person name="Lam T.T.-Y."/>
            <person name="Chang Q."/>
            <person name="Ding S."/>
            <person name="Wang X."/>
            <person name="Zhu J."/>
            <person name="Ruan X."/>
            <person name="Zhao L."/>
            <person name="Wei J."/>
            <person name="Que T."/>
            <person name="Du C."/>
            <person name="Cheng J."/>
            <person name="Dai P."/>
            <person name="Han X."/>
            <person name="Huang E."/>
            <person name="Gao Y."/>
            <person name="Liu J."/>
            <person name="Shao H."/>
            <person name="Ye R."/>
            <person name="Li L."/>
            <person name="Wei W."/>
            <person name="Wang X."/>
            <person name="Wang C."/>
            <person name="Yang T."/>
            <person name="Huo Q."/>
            <person name="Li W."/>
            <person name="Guo W."/>
            <person name="Chen H."/>
            <person name="Zhou L."/>
            <person name="Ni X."/>
            <person name="Tian J."/>
            <person name="Zhou Y."/>
            <person name="Sheng Y."/>
            <person name="Liu T."/>
            <person name="Pan Y."/>
            <person name="Xia L."/>
            <person name="Li J."/>
            <person name="Zhao F."/>
            <person name="Cao W."/>
        </authorList>
    </citation>
    <scope>NUCLEOTIDE SEQUENCE</scope>
    <source>
        <strain evidence="1">Dsil-2018</strain>
    </source>
</reference>
<protein>
    <submittedName>
        <fullName evidence="1">Uncharacterized protein</fullName>
    </submittedName>
</protein>
<dbReference type="Proteomes" id="UP000821865">
    <property type="component" value="Chromosome 6"/>
</dbReference>
<sequence length="372" mass="39358">MSVNFMDGLLGNSVAKPPDAATVAATVASAVTAAPVPFRPYQTTTVTRASSDMYPFVHAAGPPATSTASPLGYFTSMDLAKSDAMAAAAAGYAAAALGLGPHAAAAAAASGAATSPAATASLMASQQFLAAAELAYPLPRLGMMRPEDALNDVPRYPWMALAGSAFRAAAHKLHHRVEEYPHSFHLFSGPNGCPRRRGRQTYTRYQTLELEKEFHFNHYLTRRRRIEIAHALCLTERQIKIWFQNRRMKLKKELRAVKEINEQARLEAKHSGKPPSSGSDTGSALQQSSSSASATSARTGGRSASDAAVGVEPGDSDDSDKDDVILNPDEPYDDDDLEAPEAPAPPHRPMPLALGVVDVKGAPSACGALPRA</sequence>